<accession>A0A9D8KED8</accession>
<dbReference type="GO" id="GO:0030976">
    <property type="term" value="F:thiamine pyrophosphate binding"/>
    <property type="evidence" value="ECO:0007669"/>
    <property type="project" value="InterPro"/>
</dbReference>
<evidence type="ECO:0000313" key="7">
    <source>
        <dbReference type="EMBL" id="MBN1572532.1"/>
    </source>
</evidence>
<comment type="similarity">
    <text evidence="1 3">Belongs to the TPP enzyme family.</text>
</comment>
<feature type="domain" description="Thiamine pyrophosphate enzyme TPP-binding" evidence="5">
    <location>
        <begin position="407"/>
        <end position="551"/>
    </location>
</feature>
<dbReference type="GO" id="GO:0009097">
    <property type="term" value="P:isoleucine biosynthetic process"/>
    <property type="evidence" value="ECO:0007669"/>
    <property type="project" value="TreeGrafter"/>
</dbReference>
<dbReference type="SUPFAM" id="SSF52518">
    <property type="entry name" value="Thiamin diphosphate-binding fold (THDP-binding)"/>
    <property type="match status" value="2"/>
</dbReference>
<dbReference type="Gene3D" id="3.40.50.1220">
    <property type="entry name" value="TPP-binding domain"/>
    <property type="match status" value="1"/>
</dbReference>
<evidence type="ECO:0000259" key="5">
    <source>
        <dbReference type="Pfam" id="PF02775"/>
    </source>
</evidence>
<dbReference type="GO" id="GO:0005948">
    <property type="term" value="C:acetolactate synthase complex"/>
    <property type="evidence" value="ECO:0007669"/>
    <property type="project" value="TreeGrafter"/>
</dbReference>
<dbReference type="InterPro" id="IPR045229">
    <property type="entry name" value="TPP_enz"/>
</dbReference>
<protein>
    <submittedName>
        <fullName evidence="7">Thiamine pyrophosphate-binding protein</fullName>
    </submittedName>
</protein>
<dbReference type="GO" id="GO:0009099">
    <property type="term" value="P:L-valine biosynthetic process"/>
    <property type="evidence" value="ECO:0007669"/>
    <property type="project" value="TreeGrafter"/>
</dbReference>
<dbReference type="SUPFAM" id="SSF52467">
    <property type="entry name" value="DHS-like NAD/FAD-binding domain"/>
    <property type="match status" value="1"/>
</dbReference>
<comment type="caution">
    <text evidence="7">The sequence shown here is derived from an EMBL/GenBank/DDBJ whole genome shotgun (WGS) entry which is preliminary data.</text>
</comment>
<evidence type="ECO:0000256" key="1">
    <source>
        <dbReference type="ARBA" id="ARBA00007812"/>
    </source>
</evidence>
<dbReference type="AlphaFoldDB" id="A0A9D8KED8"/>
<proteinExistence type="inferred from homology"/>
<sequence>MPKSTDIVADTLIEAGIDHVFGMPGGAMIFFYNSILERSDKIRSVLARQEGAASCMADMYGRLTGRPAAVVGQGAWIGSNAAFGIMEAYLAGSPMLIITDTSDYANLSLHGPYQNATGDYGAFDLPSIMRSMTKFTTVATNASEFIHGVRLAVKHSITGKPGPTAVICRWNAVGEEIEPGSVTPKLFPLKGHLNVSPPSISDEDADKVADILIGAKNPVIIAGRGIHAAKAYDQLLELSETLGIPVATSYMGKSGIPETHDLALGTMGIVGQRAANGRIAGADVILAVGTCLAPENTKMLATDFINPEKQKIVQIDIEPLNVAWTYPVNVGITSDARFALSKIVEKIRENGAKIDVAKRIEEVKKFKSENGYFAHDLLTSEETPISPARVVNDVDKLVKEDDIVVLDTGNNRIFFKKLLKSKRAGQVFAGGGVAGMGWGIPAALAAQMLNPKRRVICGTGDGCMMMMLHCLETASQYELPVNLVVLNNSLLGNINDFMGQNKELITEYPEVDLSSTAKSMGCVGIKVKEPKDLEPALKEAFESDRPALVDVTTARTPHFTMM</sequence>
<dbReference type="GO" id="GO:0000287">
    <property type="term" value="F:magnesium ion binding"/>
    <property type="evidence" value="ECO:0007669"/>
    <property type="project" value="InterPro"/>
</dbReference>
<dbReference type="InterPro" id="IPR029035">
    <property type="entry name" value="DHS-like_NAD/FAD-binding_dom"/>
</dbReference>
<dbReference type="InterPro" id="IPR012000">
    <property type="entry name" value="Thiamin_PyroP_enz_cen_dom"/>
</dbReference>
<dbReference type="InterPro" id="IPR012001">
    <property type="entry name" value="Thiamin_PyroP_enz_TPP-bd_dom"/>
</dbReference>
<dbReference type="Proteomes" id="UP000809273">
    <property type="component" value="Unassembled WGS sequence"/>
</dbReference>
<evidence type="ECO:0000256" key="2">
    <source>
        <dbReference type="ARBA" id="ARBA00023052"/>
    </source>
</evidence>
<dbReference type="EMBL" id="JAFGIX010000025">
    <property type="protein sequence ID" value="MBN1572532.1"/>
    <property type="molecule type" value="Genomic_DNA"/>
</dbReference>
<gene>
    <name evidence="7" type="ORF">JW984_04965</name>
</gene>
<dbReference type="GO" id="GO:0003984">
    <property type="term" value="F:acetolactate synthase activity"/>
    <property type="evidence" value="ECO:0007669"/>
    <property type="project" value="TreeGrafter"/>
</dbReference>
<evidence type="ECO:0000259" key="6">
    <source>
        <dbReference type="Pfam" id="PF02776"/>
    </source>
</evidence>
<evidence type="ECO:0000256" key="3">
    <source>
        <dbReference type="RuleBase" id="RU362132"/>
    </source>
</evidence>
<reference evidence="7" key="1">
    <citation type="journal article" date="2021" name="Environ. Microbiol.">
        <title>Genomic characterization of three novel Desulfobacterota classes expand the metabolic and phylogenetic diversity of the phylum.</title>
        <authorList>
            <person name="Murphy C.L."/>
            <person name="Biggerstaff J."/>
            <person name="Eichhorn A."/>
            <person name="Ewing E."/>
            <person name="Shahan R."/>
            <person name="Soriano D."/>
            <person name="Stewart S."/>
            <person name="VanMol K."/>
            <person name="Walker R."/>
            <person name="Walters P."/>
            <person name="Elshahed M.S."/>
            <person name="Youssef N.H."/>
        </authorList>
    </citation>
    <scope>NUCLEOTIDE SEQUENCE</scope>
    <source>
        <strain evidence="7">Zod_Metabat.24</strain>
    </source>
</reference>
<evidence type="ECO:0000259" key="4">
    <source>
        <dbReference type="Pfam" id="PF00205"/>
    </source>
</evidence>
<dbReference type="Gene3D" id="3.40.50.970">
    <property type="match status" value="2"/>
</dbReference>
<reference evidence="7" key="2">
    <citation type="submission" date="2021-01" db="EMBL/GenBank/DDBJ databases">
        <authorList>
            <person name="Hahn C.R."/>
            <person name="Youssef N.H."/>
            <person name="Elshahed M."/>
        </authorList>
    </citation>
    <scope>NUCLEOTIDE SEQUENCE</scope>
    <source>
        <strain evidence="7">Zod_Metabat.24</strain>
    </source>
</reference>
<feature type="domain" description="Thiamine pyrophosphate enzyme central" evidence="4">
    <location>
        <begin position="206"/>
        <end position="342"/>
    </location>
</feature>
<dbReference type="CDD" id="cd07035">
    <property type="entry name" value="TPP_PYR_POX_like"/>
    <property type="match status" value="1"/>
</dbReference>
<dbReference type="CDD" id="cd00568">
    <property type="entry name" value="TPP_enzymes"/>
    <property type="match status" value="1"/>
</dbReference>
<feature type="domain" description="Thiamine pyrophosphate enzyme N-terminal TPP-binding" evidence="6">
    <location>
        <begin position="5"/>
        <end position="113"/>
    </location>
</feature>
<evidence type="ECO:0000313" key="8">
    <source>
        <dbReference type="Proteomes" id="UP000809273"/>
    </source>
</evidence>
<dbReference type="GO" id="GO:0050660">
    <property type="term" value="F:flavin adenine dinucleotide binding"/>
    <property type="evidence" value="ECO:0007669"/>
    <property type="project" value="TreeGrafter"/>
</dbReference>
<dbReference type="InterPro" id="IPR029061">
    <property type="entry name" value="THDP-binding"/>
</dbReference>
<dbReference type="InterPro" id="IPR011766">
    <property type="entry name" value="TPP_enzyme_TPP-bd"/>
</dbReference>
<dbReference type="PANTHER" id="PTHR18968:SF13">
    <property type="entry name" value="ACETOLACTATE SYNTHASE CATALYTIC SUBUNIT, MITOCHONDRIAL"/>
    <property type="match status" value="1"/>
</dbReference>
<keyword evidence="2 3" id="KW-0786">Thiamine pyrophosphate</keyword>
<dbReference type="Pfam" id="PF00205">
    <property type="entry name" value="TPP_enzyme_M"/>
    <property type="match status" value="1"/>
</dbReference>
<organism evidence="7 8">
    <name type="scientific">Candidatus Zymogenus saltonus</name>
    <dbReference type="NCBI Taxonomy" id="2844893"/>
    <lineage>
        <taxon>Bacteria</taxon>
        <taxon>Deltaproteobacteria</taxon>
        <taxon>Candidatus Zymogenia</taxon>
        <taxon>Candidatus Zymogeniales</taxon>
        <taxon>Candidatus Zymogenaceae</taxon>
        <taxon>Candidatus Zymogenus</taxon>
    </lineage>
</organism>
<dbReference type="PANTHER" id="PTHR18968">
    <property type="entry name" value="THIAMINE PYROPHOSPHATE ENZYMES"/>
    <property type="match status" value="1"/>
</dbReference>
<dbReference type="Pfam" id="PF02776">
    <property type="entry name" value="TPP_enzyme_N"/>
    <property type="match status" value="1"/>
</dbReference>
<name>A0A9D8KED8_9DELT</name>
<dbReference type="Pfam" id="PF02775">
    <property type="entry name" value="TPP_enzyme_C"/>
    <property type="match status" value="1"/>
</dbReference>